<protein>
    <recommendedName>
        <fullName evidence="4">NYAP1 kinase</fullName>
    </recommendedName>
</protein>
<reference evidence="2 3" key="1">
    <citation type="submission" date="2018-07" db="EMBL/GenBank/DDBJ databases">
        <title>A high quality draft genome assembly of the barn swallow (H. rustica rustica).</title>
        <authorList>
            <person name="Formenti G."/>
            <person name="Chiara M."/>
            <person name="Poveda L."/>
            <person name="Francoijs K.-J."/>
            <person name="Bonisoli-Alquati A."/>
            <person name="Canova L."/>
            <person name="Gianfranceschi L."/>
            <person name="Horner D.S."/>
            <person name="Saino N."/>
        </authorList>
    </citation>
    <scope>NUCLEOTIDE SEQUENCE [LARGE SCALE GENOMIC DNA]</scope>
    <source>
        <strain evidence="2">Chelidonia</strain>
        <tissue evidence="2">Blood</tissue>
    </source>
</reference>
<name>A0A3M0J0T3_HIRRU</name>
<feature type="compositionally biased region" description="Basic and acidic residues" evidence="1">
    <location>
        <begin position="36"/>
        <end position="49"/>
    </location>
</feature>
<evidence type="ECO:0000313" key="2">
    <source>
        <dbReference type="EMBL" id="RMB88236.1"/>
    </source>
</evidence>
<sequence>MSAPPRSELAAAAAALLRLGEERPPAAAMNLLQRKGRPEWRPREEEPRKGTFVQRAPVPPCTPGIDSKTHGPPSASPKMVTPVLPCTPGPLRHSSELPENL</sequence>
<keyword evidence="3" id="KW-1185">Reference proteome</keyword>
<dbReference type="EMBL" id="QRBI01000341">
    <property type="protein sequence ID" value="RMB88236.1"/>
    <property type="molecule type" value="Genomic_DNA"/>
</dbReference>
<evidence type="ECO:0000313" key="3">
    <source>
        <dbReference type="Proteomes" id="UP000269221"/>
    </source>
</evidence>
<dbReference type="Proteomes" id="UP000269221">
    <property type="component" value="Unassembled WGS sequence"/>
</dbReference>
<feature type="region of interest" description="Disordered" evidence="1">
    <location>
        <begin position="31"/>
        <end position="101"/>
    </location>
</feature>
<organism evidence="2 3">
    <name type="scientific">Hirundo rustica rustica</name>
    <dbReference type="NCBI Taxonomy" id="333673"/>
    <lineage>
        <taxon>Eukaryota</taxon>
        <taxon>Metazoa</taxon>
        <taxon>Chordata</taxon>
        <taxon>Craniata</taxon>
        <taxon>Vertebrata</taxon>
        <taxon>Euteleostomi</taxon>
        <taxon>Archelosauria</taxon>
        <taxon>Archosauria</taxon>
        <taxon>Dinosauria</taxon>
        <taxon>Saurischia</taxon>
        <taxon>Theropoda</taxon>
        <taxon>Coelurosauria</taxon>
        <taxon>Aves</taxon>
        <taxon>Neognathae</taxon>
        <taxon>Neoaves</taxon>
        <taxon>Telluraves</taxon>
        <taxon>Australaves</taxon>
        <taxon>Passeriformes</taxon>
        <taxon>Sylvioidea</taxon>
        <taxon>Hirundinidae</taxon>
        <taxon>Hirundo</taxon>
    </lineage>
</organism>
<evidence type="ECO:0008006" key="4">
    <source>
        <dbReference type="Google" id="ProtNLM"/>
    </source>
</evidence>
<dbReference type="STRING" id="333673.A0A3M0J0T3"/>
<gene>
    <name evidence="2" type="ORF">DUI87_35393</name>
</gene>
<evidence type="ECO:0000256" key="1">
    <source>
        <dbReference type="SAM" id="MobiDB-lite"/>
    </source>
</evidence>
<dbReference type="AlphaFoldDB" id="A0A3M0J0T3"/>
<accession>A0A3M0J0T3</accession>
<proteinExistence type="predicted"/>
<comment type="caution">
    <text evidence="2">The sequence shown here is derived from an EMBL/GenBank/DDBJ whole genome shotgun (WGS) entry which is preliminary data.</text>
</comment>